<dbReference type="Gene3D" id="3.30.70.660">
    <property type="entry name" value="Pseudouridine synthase I, catalytic domain, C-terminal subdomain"/>
    <property type="match status" value="1"/>
</dbReference>
<feature type="non-terminal residue" evidence="5">
    <location>
        <position position="1"/>
    </location>
</feature>
<dbReference type="InterPro" id="IPR020097">
    <property type="entry name" value="PsdUridine_synth_TruA_a/b_dom"/>
</dbReference>
<dbReference type="PANTHER" id="PTHR11142">
    <property type="entry name" value="PSEUDOURIDYLATE SYNTHASE"/>
    <property type="match status" value="1"/>
</dbReference>
<name>A0A382TDT0_9ZZZZ</name>
<evidence type="ECO:0000256" key="3">
    <source>
        <dbReference type="ARBA" id="ARBA00023235"/>
    </source>
</evidence>
<comment type="similarity">
    <text evidence="1">Belongs to the tRNA pseudouridine synthase TruA family.</text>
</comment>
<keyword evidence="2" id="KW-0819">tRNA processing</keyword>
<gene>
    <name evidence="5" type="ORF">METZ01_LOCUS372415</name>
</gene>
<dbReference type="GO" id="GO:0009982">
    <property type="term" value="F:pseudouridine synthase activity"/>
    <property type="evidence" value="ECO:0007669"/>
    <property type="project" value="InterPro"/>
</dbReference>
<dbReference type="Pfam" id="PF01416">
    <property type="entry name" value="PseudoU_synth_1"/>
    <property type="match status" value="1"/>
</dbReference>
<protein>
    <recommendedName>
        <fullName evidence="4">Pseudouridine synthase I TruA alpha/beta domain-containing protein</fullName>
    </recommendedName>
</protein>
<dbReference type="InterPro" id="IPR020103">
    <property type="entry name" value="PsdUridine_synth_cat_dom_sf"/>
</dbReference>
<dbReference type="GO" id="GO:0031119">
    <property type="term" value="P:tRNA pseudouridine synthesis"/>
    <property type="evidence" value="ECO:0007669"/>
    <property type="project" value="TreeGrafter"/>
</dbReference>
<dbReference type="PANTHER" id="PTHR11142:SF0">
    <property type="entry name" value="TRNA PSEUDOURIDINE SYNTHASE-LIKE 1"/>
    <property type="match status" value="1"/>
</dbReference>
<proteinExistence type="inferred from homology"/>
<evidence type="ECO:0000313" key="5">
    <source>
        <dbReference type="EMBL" id="SVD19561.1"/>
    </source>
</evidence>
<keyword evidence="3" id="KW-0413">Isomerase</keyword>
<evidence type="ECO:0000259" key="4">
    <source>
        <dbReference type="Pfam" id="PF01416"/>
    </source>
</evidence>
<dbReference type="InterPro" id="IPR001406">
    <property type="entry name" value="PsdUridine_synth_TruA"/>
</dbReference>
<dbReference type="AlphaFoldDB" id="A0A382TDT0"/>
<dbReference type="InterPro" id="IPR020094">
    <property type="entry name" value="TruA/RsuA/RluB/E/F_N"/>
</dbReference>
<organism evidence="5">
    <name type="scientific">marine metagenome</name>
    <dbReference type="NCBI Taxonomy" id="408172"/>
    <lineage>
        <taxon>unclassified sequences</taxon>
        <taxon>metagenomes</taxon>
        <taxon>ecological metagenomes</taxon>
    </lineage>
</organism>
<evidence type="ECO:0000256" key="2">
    <source>
        <dbReference type="ARBA" id="ARBA00022694"/>
    </source>
</evidence>
<dbReference type="Gene3D" id="3.30.70.580">
    <property type="entry name" value="Pseudouridine synthase I, catalytic domain, N-terminal subdomain"/>
    <property type="match status" value="1"/>
</dbReference>
<dbReference type="EMBL" id="UINC01135424">
    <property type="protein sequence ID" value="SVD19561.1"/>
    <property type="molecule type" value="Genomic_DNA"/>
</dbReference>
<evidence type="ECO:0000256" key="1">
    <source>
        <dbReference type="ARBA" id="ARBA00009375"/>
    </source>
</evidence>
<dbReference type="GO" id="GO:0003723">
    <property type="term" value="F:RNA binding"/>
    <property type="evidence" value="ECO:0007669"/>
    <property type="project" value="InterPro"/>
</dbReference>
<dbReference type="CDD" id="cd02570">
    <property type="entry name" value="PseudoU_synth_EcTruA"/>
    <property type="match status" value="1"/>
</dbReference>
<dbReference type="InterPro" id="IPR020095">
    <property type="entry name" value="PsdUridine_synth_TruA_C"/>
</dbReference>
<sequence length="203" mass="22805">GRTDTGVHAVGQVAHFRTSSSISLEKLRNGLNGLLRPDLVIHSIHEVDGDFHARYSATGRLYLYRILRRPSALRWRYAWHVPYNLDMESVKRSCAMLVGDHDFTSFCQAAASLHGARCHITDLVWQENDDEIRLDISANRFLHHMVRTIVGTAVEIGRGRWAPEKMGEILEAKDRKVAGPNAPAHGLCLMRVTYPLSQQPGEG</sequence>
<dbReference type="NCBIfam" id="TIGR00071">
    <property type="entry name" value="hisT_truA"/>
    <property type="match status" value="1"/>
</dbReference>
<reference evidence="5" key="1">
    <citation type="submission" date="2018-05" db="EMBL/GenBank/DDBJ databases">
        <authorList>
            <person name="Lanie J.A."/>
            <person name="Ng W.-L."/>
            <person name="Kazmierczak K.M."/>
            <person name="Andrzejewski T.M."/>
            <person name="Davidsen T.M."/>
            <person name="Wayne K.J."/>
            <person name="Tettelin H."/>
            <person name="Glass J.I."/>
            <person name="Rusch D."/>
            <person name="Podicherti R."/>
            <person name="Tsui H.-C.T."/>
            <person name="Winkler M.E."/>
        </authorList>
    </citation>
    <scope>NUCLEOTIDE SEQUENCE</scope>
</reference>
<accession>A0A382TDT0</accession>
<feature type="domain" description="Pseudouridine synthase I TruA alpha/beta" evidence="4">
    <location>
        <begin position="95"/>
        <end position="195"/>
    </location>
</feature>
<dbReference type="SUPFAM" id="SSF55120">
    <property type="entry name" value="Pseudouridine synthase"/>
    <property type="match status" value="1"/>
</dbReference>